<reference evidence="11 12" key="1">
    <citation type="journal article" date="2019" name="Genome Biol. Evol.">
        <title>Day and night: Metabolic profiles and evolutionary relationships of six axenic non-marine cyanobacteria.</title>
        <authorList>
            <person name="Will S.E."/>
            <person name="Henke P."/>
            <person name="Boedeker C."/>
            <person name="Huang S."/>
            <person name="Brinkmann H."/>
            <person name="Rohde M."/>
            <person name="Jarek M."/>
            <person name="Friedl T."/>
            <person name="Seufert S."/>
            <person name="Schumacher M."/>
            <person name="Overmann J."/>
            <person name="Neumann-Schaal M."/>
            <person name="Petersen J."/>
        </authorList>
    </citation>
    <scope>NUCLEOTIDE SEQUENCE [LARGE SCALE GENOMIC DNA]</scope>
    <source>
        <strain evidence="11 12">PCC 6912</strain>
    </source>
</reference>
<dbReference type="HAMAP" id="MF_00131">
    <property type="entry name" value="Trp_synth_alpha"/>
    <property type="match status" value="1"/>
</dbReference>
<dbReference type="InterPro" id="IPR013785">
    <property type="entry name" value="Aldolase_TIM"/>
</dbReference>
<keyword evidence="12" id="KW-1185">Reference proteome</keyword>
<evidence type="ECO:0000256" key="6">
    <source>
        <dbReference type="ARBA" id="ARBA00023141"/>
    </source>
</evidence>
<dbReference type="Proteomes" id="UP000268857">
    <property type="component" value="Unassembled WGS sequence"/>
</dbReference>
<evidence type="ECO:0000256" key="8">
    <source>
        <dbReference type="ARBA" id="ARBA00049047"/>
    </source>
</evidence>
<dbReference type="GO" id="GO:0005829">
    <property type="term" value="C:cytosol"/>
    <property type="evidence" value="ECO:0007669"/>
    <property type="project" value="TreeGrafter"/>
</dbReference>
<dbReference type="UniPathway" id="UPA00035">
    <property type="reaction ID" value="UER00044"/>
</dbReference>
<dbReference type="PANTHER" id="PTHR43406:SF1">
    <property type="entry name" value="TRYPTOPHAN SYNTHASE ALPHA CHAIN, CHLOROPLASTIC"/>
    <property type="match status" value="1"/>
</dbReference>
<dbReference type="InterPro" id="IPR011060">
    <property type="entry name" value="RibuloseP-bd_barrel"/>
</dbReference>
<name>A0A433NHA1_CHLFR</name>
<dbReference type="PROSITE" id="PS00167">
    <property type="entry name" value="TRP_SYNTHASE_ALPHA"/>
    <property type="match status" value="1"/>
</dbReference>
<dbReference type="CDD" id="cd04724">
    <property type="entry name" value="Tryptophan_synthase_alpha"/>
    <property type="match status" value="1"/>
</dbReference>
<evidence type="ECO:0000313" key="12">
    <source>
        <dbReference type="Proteomes" id="UP000268857"/>
    </source>
</evidence>
<dbReference type="AlphaFoldDB" id="A0A433NHA1"/>
<comment type="subunit">
    <text evidence="3 9">Tetramer of two alpha and two beta chains.</text>
</comment>
<dbReference type="Pfam" id="PF00290">
    <property type="entry name" value="Trp_syntA"/>
    <property type="match status" value="1"/>
</dbReference>
<comment type="pathway">
    <text evidence="2 9">Amino-acid biosynthesis; L-tryptophan biosynthesis; L-tryptophan from chorismate: step 5/5.</text>
</comment>
<keyword evidence="5 9" id="KW-0822">Tryptophan biosynthesis</keyword>
<evidence type="ECO:0000256" key="9">
    <source>
        <dbReference type="HAMAP-Rule" id="MF_00131"/>
    </source>
</evidence>
<evidence type="ECO:0000256" key="2">
    <source>
        <dbReference type="ARBA" id="ARBA00004733"/>
    </source>
</evidence>
<evidence type="ECO:0000256" key="7">
    <source>
        <dbReference type="ARBA" id="ARBA00023239"/>
    </source>
</evidence>
<comment type="similarity">
    <text evidence="9 10">Belongs to the TrpA family.</text>
</comment>
<evidence type="ECO:0000313" key="11">
    <source>
        <dbReference type="EMBL" id="RUR81757.1"/>
    </source>
</evidence>
<accession>A0A433NHA1</accession>
<dbReference type="EC" id="4.2.1.20" evidence="9"/>
<keyword evidence="6 9" id="KW-0057">Aromatic amino acid biosynthesis</keyword>
<gene>
    <name evidence="9 11" type="primary">trpA</name>
    <name evidence="11" type="ORF">PCC6912_26260</name>
</gene>
<dbReference type="FunFam" id="3.20.20.70:FF:000037">
    <property type="entry name" value="Tryptophan synthase alpha chain"/>
    <property type="match status" value="1"/>
</dbReference>
<organism evidence="11 12">
    <name type="scientific">Chlorogloeopsis fritschii PCC 6912</name>
    <dbReference type="NCBI Taxonomy" id="211165"/>
    <lineage>
        <taxon>Bacteria</taxon>
        <taxon>Bacillati</taxon>
        <taxon>Cyanobacteriota</taxon>
        <taxon>Cyanophyceae</taxon>
        <taxon>Nostocales</taxon>
        <taxon>Chlorogloeopsidaceae</taxon>
        <taxon>Chlorogloeopsis</taxon>
    </lineage>
</organism>
<dbReference type="RefSeq" id="WP_016875300.1">
    <property type="nucleotide sequence ID" value="NZ_AJLN01000102.1"/>
</dbReference>
<evidence type="ECO:0000256" key="3">
    <source>
        <dbReference type="ARBA" id="ARBA00011270"/>
    </source>
</evidence>
<dbReference type="Gene3D" id="3.20.20.70">
    <property type="entry name" value="Aldolase class I"/>
    <property type="match status" value="1"/>
</dbReference>
<dbReference type="InterPro" id="IPR002028">
    <property type="entry name" value="Trp_synthase_suA"/>
</dbReference>
<dbReference type="PANTHER" id="PTHR43406">
    <property type="entry name" value="TRYPTOPHAN SYNTHASE, ALPHA CHAIN"/>
    <property type="match status" value="1"/>
</dbReference>
<comment type="caution">
    <text evidence="11">The sequence shown here is derived from an EMBL/GenBank/DDBJ whole genome shotgun (WGS) entry which is preliminary data.</text>
</comment>
<evidence type="ECO:0000256" key="10">
    <source>
        <dbReference type="RuleBase" id="RU003662"/>
    </source>
</evidence>
<proteinExistence type="inferred from homology"/>
<keyword evidence="7 9" id="KW-0456">Lyase</keyword>
<sequence length="274" mass="29554">MTSISHHFESLRASNQCALIPFVTAGDPDLEITAEALRVLDSSGADFIELGVPYSDPLADGPVIQAAATRALKQGIRLANVLEMAQTVTRSLRSPIILFTYYNPILNLGKISFLEQAAASGIKGLVVPDLPLDEASDLLELADAVGIEVILLVTPTSSKERIETIARQSRGFIYLVSVTGVTGMRSHLQTRVRDVLKEIRNVTDKPIGVGFGISGPEHARQVKEWGADAVIVGSAFVERLAESTPYRGLRAIKDFCSDLKTSIEGGRQTADGRR</sequence>
<dbReference type="EMBL" id="RSCJ01000009">
    <property type="protein sequence ID" value="RUR81757.1"/>
    <property type="molecule type" value="Genomic_DNA"/>
</dbReference>
<feature type="active site" description="Proton acceptor" evidence="9">
    <location>
        <position position="60"/>
    </location>
</feature>
<evidence type="ECO:0000256" key="4">
    <source>
        <dbReference type="ARBA" id="ARBA00022605"/>
    </source>
</evidence>
<dbReference type="STRING" id="211165.GCA_000317285_04142"/>
<comment type="function">
    <text evidence="1 9">The alpha subunit is responsible for the aldol cleavage of indoleglycerol phosphate to indole and glyceraldehyde 3-phosphate.</text>
</comment>
<feature type="active site" description="Proton acceptor" evidence="9">
    <location>
        <position position="49"/>
    </location>
</feature>
<dbReference type="NCBIfam" id="TIGR00262">
    <property type="entry name" value="trpA"/>
    <property type="match status" value="1"/>
</dbReference>
<evidence type="ECO:0000256" key="1">
    <source>
        <dbReference type="ARBA" id="ARBA00003365"/>
    </source>
</evidence>
<protein>
    <recommendedName>
        <fullName evidence="9">Tryptophan synthase alpha chain</fullName>
        <ecNumber evidence="9">4.2.1.20</ecNumber>
    </recommendedName>
</protein>
<evidence type="ECO:0000256" key="5">
    <source>
        <dbReference type="ARBA" id="ARBA00022822"/>
    </source>
</evidence>
<dbReference type="GO" id="GO:0004834">
    <property type="term" value="F:tryptophan synthase activity"/>
    <property type="evidence" value="ECO:0007669"/>
    <property type="project" value="UniProtKB-UniRule"/>
</dbReference>
<keyword evidence="4 9" id="KW-0028">Amino-acid biosynthesis</keyword>
<dbReference type="OrthoDB" id="9804578at2"/>
<dbReference type="InterPro" id="IPR018204">
    <property type="entry name" value="Trp_synthase_alpha_AS"/>
</dbReference>
<dbReference type="SUPFAM" id="SSF51366">
    <property type="entry name" value="Ribulose-phoshate binding barrel"/>
    <property type="match status" value="1"/>
</dbReference>
<comment type="catalytic activity">
    <reaction evidence="8 9">
        <text>(1S,2R)-1-C-(indol-3-yl)glycerol 3-phosphate + L-serine = D-glyceraldehyde 3-phosphate + L-tryptophan + H2O</text>
        <dbReference type="Rhea" id="RHEA:10532"/>
        <dbReference type="ChEBI" id="CHEBI:15377"/>
        <dbReference type="ChEBI" id="CHEBI:33384"/>
        <dbReference type="ChEBI" id="CHEBI:57912"/>
        <dbReference type="ChEBI" id="CHEBI:58866"/>
        <dbReference type="ChEBI" id="CHEBI:59776"/>
        <dbReference type="EC" id="4.2.1.20"/>
    </reaction>
</comment>